<dbReference type="RefSeq" id="WP_138646991.1">
    <property type="nucleotide sequence ID" value="NZ_VCKW01000112.1"/>
</dbReference>
<keyword evidence="2" id="KW-1185">Reference proteome</keyword>
<organism evidence="1 2">
    <name type="scientific">Actinomadura soli</name>
    <dbReference type="NCBI Taxonomy" id="2508997"/>
    <lineage>
        <taxon>Bacteria</taxon>
        <taxon>Bacillati</taxon>
        <taxon>Actinomycetota</taxon>
        <taxon>Actinomycetes</taxon>
        <taxon>Streptosporangiales</taxon>
        <taxon>Thermomonosporaceae</taxon>
        <taxon>Actinomadura</taxon>
    </lineage>
</organism>
<dbReference type="InterPro" id="IPR025649">
    <property type="entry name" value="DUF4360"/>
</dbReference>
<dbReference type="OrthoDB" id="3432025at2"/>
<dbReference type="Proteomes" id="UP000309174">
    <property type="component" value="Unassembled WGS sequence"/>
</dbReference>
<proteinExistence type="predicted"/>
<accession>A0A5C4JAJ1</accession>
<reference evidence="1 2" key="1">
    <citation type="submission" date="2019-05" db="EMBL/GenBank/DDBJ databases">
        <title>Draft genome sequence of Actinomadura sp. 14C53.</title>
        <authorList>
            <person name="Saricaoglu S."/>
            <person name="Isik K."/>
        </authorList>
    </citation>
    <scope>NUCLEOTIDE SEQUENCE [LARGE SCALE GENOMIC DNA]</scope>
    <source>
        <strain evidence="1 2">14C53</strain>
    </source>
</reference>
<name>A0A5C4JAJ1_9ACTN</name>
<dbReference type="Pfam" id="PF14273">
    <property type="entry name" value="DUF4360"/>
    <property type="match status" value="1"/>
</dbReference>
<protein>
    <submittedName>
        <fullName evidence="1">DUF4360 domain-containing protein</fullName>
    </submittedName>
</protein>
<comment type="caution">
    <text evidence="1">The sequence shown here is derived from an EMBL/GenBank/DDBJ whole genome shotgun (WGS) entry which is preliminary data.</text>
</comment>
<gene>
    <name evidence="1" type="ORF">ETD83_21790</name>
</gene>
<dbReference type="EMBL" id="VCKW01000112">
    <property type="protein sequence ID" value="TMQ95967.1"/>
    <property type="molecule type" value="Genomic_DNA"/>
</dbReference>
<dbReference type="AlphaFoldDB" id="A0A5C4JAJ1"/>
<evidence type="ECO:0000313" key="2">
    <source>
        <dbReference type="Proteomes" id="UP000309174"/>
    </source>
</evidence>
<sequence length="132" mass="14415">MPGPHRLGGRLAGEGDLQGRLRRIPGAGPFAHLETGANAALKVGHYVQGQSWGGVVTHNLNGPYDEIWRFTHRPPADELVYKPCGEDRNVVLVTSLRVDRGTSDPSKTSYIAMDAVGEGVWTTYHLTWKPCP</sequence>
<evidence type="ECO:0000313" key="1">
    <source>
        <dbReference type="EMBL" id="TMQ95967.1"/>
    </source>
</evidence>